<feature type="domain" description="HTH lysR-type" evidence="5">
    <location>
        <begin position="5"/>
        <end position="62"/>
    </location>
</feature>
<keyword evidence="2" id="KW-0805">Transcription regulation</keyword>
<evidence type="ECO:0000256" key="2">
    <source>
        <dbReference type="ARBA" id="ARBA00023015"/>
    </source>
</evidence>
<keyword evidence="7" id="KW-1185">Reference proteome</keyword>
<dbReference type="InterPro" id="IPR058163">
    <property type="entry name" value="LysR-type_TF_proteobact-type"/>
</dbReference>
<dbReference type="GO" id="GO:0003700">
    <property type="term" value="F:DNA-binding transcription factor activity"/>
    <property type="evidence" value="ECO:0007669"/>
    <property type="project" value="InterPro"/>
</dbReference>
<dbReference type="OrthoDB" id="5526340at2"/>
<evidence type="ECO:0000256" key="1">
    <source>
        <dbReference type="ARBA" id="ARBA00009437"/>
    </source>
</evidence>
<keyword evidence="3" id="KW-0238">DNA-binding</keyword>
<dbReference type="Gene3D" id="3.40.190.10">
    <property type="entry name" value="Periplasmic binding protein-like II"/>
    <property type="match status" value="2"/>
</dbReference>
<name>A0A432VXS6_9GAMM</name>
<dbReference type="InterPro" id="IPR000847">
    <property type="entry name" value="LysR_HTH_N"/>
</dbReference>
<evidence type="ECO:0000256" key="4">
    <source>
        <dbReference type="ARBA" id="ARBA00023163"/>
    </source>
</evidence>
<dbReference type="Proteomes" id="UP000288212">
    <property type="component" value="Unassembled WGS sequence"/>
</dbReference>
<dbReference type="Pfam" id="PF00126">
    <property type="entry name" value="HTH_1"/>
    <property type="match status" value="1"/>
</dbReference>
<protein>
    <submittedName>
        <fullName evidence="6">Transcriptional regulator</fullName>
    </submittedName>
</protein>
<dbReference type="PRINTS" id="PR00039">
    <property type="entry name" value="HTHLYSR"/>
</dbReference>
<dbReference type="AlphaFoldDB" id="A0A432VXS6"/>
<proteinExistence type="inferred from homology"/>
<dbReference type="GO" id="GO:0043565">
    <property type="term" value="F:sequence-specific DNA binding"/>
    <property type="evidence" value="ECO:0007669"/>
    <property type="project" value="TreeGrafter"/>
</dbReference>
<reference evidence="6 7" key="1">
    <citation type="journal article" date="2011" name="Front. Microbiol.">
        <title>Genomic signatures of strain selection and enhancement in Bacillus atrophaeus var. globigii, a historical biowarfare simulant.</title>
        <authorList>
            <person name="Gibbons H.S."/>
            <person name="Broomall S.M."/>
            <person name="McNew L.A."/>
            <person name="Daligault H."/>
            <person name="Chapman C."/>
            <person name="Bruce D."/>
            <person name="Karavis M."/>
            <person name="Krepps M."/>
            <person name="McGregor P.A."/>
            <person name="Hong C."/>
            <person name="Park K.H."/>
            <person name="Akmal A."/>
            <person name="Feldman A."/>
            <person name="Lin J.S."/>
            <person name="Chang W.E."/>
            <person name="Higgs B.W."/>
            <person name="Demirev P."/>
            <person name="Lindquist J."/>
            <person name="Liem A."/>
            <person name="Fochler E."/>
            <person name="Read T.D."/>
            <person name="Tapia R."/>
            <person name="Johnson S."/>
            <person name="Bishop-Lilly K.A."/>
            <person name="Detter C."/>
            <person name="Han C."/>
            <person name="Sozhamannan S."/>
            <person name="Rosenzweig C.N."/>
            <person name="Skowronski E.W."/>
        </authorList>
    </citation>
    <scope>NUCLEOTIDE SEQUENCE [LARGE SCALE GENOMIC DNA]</scope>
    <source>
        <strain evidence="6 7">AK5</strain>
    </source>
</reference>
<evidence type="ECO:0000259" key="5">
    <source>
        <dbReference type="PROSITE" id="PS50931"/>
    </source>
</evidence>
<dbReference type="SUPFAM" id="SSF53850">
    <property type="entry name" value="Periplasmic binding protein-like II"/>
    <property type="match status" value="1"/>
</dbReference>
<keyword evidence="4" id="KW-0804">Transcription</keyword>
<dbReference type="Gene3D" id="1.10.10.10">
    <property type="entry name" value="Winged helix-like DNA-binding domain superfamily/Winged helix DNA-binding domain"/>
    <property type="match status" value="1"/>
</dbReference>
<dbReference type="NCBIfam" id="NF008352">
    <property type="entry name" value="PRK11139.1"/>
    <property type="match status" value="1"/>
</dbReference>
<dbReference type="InterPro" id="IPR036390">
    <property type="entry name" value="WH_DNA-bd_sf"/>
</dbReference>
<evidence type="ECO:0000256" key="3">
    <source>
        <dbReference type="ARBA" id="ARBA00023125"/>
    </source>
</evidence>
<dbReference type="CDD" id="cd08432">
    <property type="entry name" value="PBP2_GcdR_TrpI_HvrB_AmpR_like"/>
    <property type="match status" value="1"/>
</dbReference>
<dbReference type="PANTHER" id="PTHR30537">
    <property type="entry name" value="HTH-TYPE TRANSCRIPTIONAL REGULATOR"/>
    <property type="match status" value="1"/>
</dbReference>
<comment type="caution">
    <text evidence="6">The sequence shown here is derived from an EMBL/GenBank/DDBJ whole genome shotgun (WGS) entry which is preliminary data.</text>
</comment>
<evidence type="ECO:0000313" key="6">
    <source>
        <dbReference type="EMBL" id="RUO21501.1"/>
    </source>
</evidence>
<dbReference type="EMBL" id="PIPI01000001">
    <property type="protein sequence ID" value="RUO21501.1"/>
    <property type="molecule type" value="Genomic_DNA"/>
</dbReference>
<dbReference type="PANTHER" id="PTHR30537:SF26">
    <property type="entry name" value="GLYCINE CLEAVAGE SYSTEM TRANSCRIPTIONAL ACTIVATOR"/>
    <property type="match status" value="1"/>
</dbReference>
<sequence length="307" mass="34379">MRKLPPLNALRSFEAAARHLSFTKAAEELFVTQAAVSHQVKALEDYLGIALFLRRNRALLLTEAGQGYYLEIRQMFEQLTLATSKIMLASEQGSLTVCVPPGFAILWLVPRLSRFHEQHPEIDVRLKAVDEITGSLTDYVDIAIYYGRGSWPGVKSYRLHKEFLIPVCSPLLLQGPKPLKTPADLKQHTLLHDETRNAWREWFALVAEEPPAKKSGPVFSHSALALKAAVHGQGIALANSVLAKPELDSGHLVKVFPQALPTNDAFFMVCRESQADIGKVARFRDWLLSEVALDEELDRTENQGQYQ</sequence>
<dbReference type="RefSeq" id="WP_126790480.1">
    <property type="nucleotide sequence ID" value="NZ_PIPI01000001.1"/>
</dbReference>
<dbReference type="InterPro" id="IPR036388">
    <property type="entry name" value="WH-like_DNA-bd_sf"/>
</dbReference>
<gene>
    <name evidence="6" type="ORF">CWE06_01180</name>
</gene>
<accession>A0A432VXS6</accession>
<dbReference type="SUPFAM" id="SSF46785">
    <property type="entry name" value="Winged helix' DNA-binding domain"/>
    <property type="match status" value="1"/>
</dbReference>
<dbReference type="Pfam" id="PF03466">
    <property type="entry name" value="LysR_substrate"/>
    <property type="match status" value="1"/>
</dbReference>
<dbReference type="PROSITE" id="PS50931">
    <property type="entry name" value="HTH_LYSR"/>
    <property type="match status" value="1"/>
</dbReference>
<evidence type="ECO:0000313" key="7">
    <source>
        <dbReference type="Proteomes" id="UP000288212"/>
    </source>
</evidence>
<dbReference type="InterPro" id="IPR005119">
    <property type="entry name" value="LysR_subst-bd"/>
</dbReference>
<dbReference type="FunFam" id="1.10.10.10:FF:000038">
    <property type="entry name" value="Glycine cleavage system transcriptional activator"/>
    <property type="match status" value="1"/>
</dbReference>
<dbReference type="GO" id="GO:0006351">
    <property type="term" value="P:DNA-templated transcription"/>
    <property type="evidence" value="ECO:0007669"/>
    <property type="project" value="TreeGrafter"/>
</dbReference>
<organism evidence="6 7">
    <name type="scientific">Aliidiomarina haloalkalitolerans</name>
    <dbReference type="NCBI Taxonomy" id="859059"/>
    <lineage>
        <taxon>Bacteria</taxon>
        <taxon>Pseudomonadati</taxon>
        <taxon>Pseudomonadota</taxon>
        <taxon>Gammaproteobacteria</taxon>
        <taxon>Alteromonadales</taxon>
        <taxon>Idiomarinaceae</taxon>
        <taxon>Aliidiomarina</taxon>
    </lineage>
</organism>
<comment type="similarity">
    <text evidence="1">Belongs to the LysR transcriptional regulatory family.</text>
</comment>
<dbReference type="FunFam" id="3.40.190.10:FF:000017">
    <property type="entry name" value="Glycine cleavage system transcriptional activator"/>
    <property type="match status" value="1"/>
</dbReference>